<dbReference type="Pfam" id="PF03328">
    <property type="entry name" value="HpcH_HpaI"/>
    <property type="match status" value="1"/>
</dbReference>
<keyword evidence="7" id="KW-0456">Lyase</keyword>
<sequence length="268" mass="28503">MSFELGPALLFCPADRPERFDGALEKADAVILDLEDAVLPEAKAAARDNVVAAGLDPERVIVRVNAPGSEAFGDDLAALARTGFRTVMVAKTEAPEALDVFDDDVSVIALCETARGISAADKIAAHPRVVAMMWGAEDLVASLGGTSSRTTEGGYRDIARFARSRVLLEAGARGKAAIDAVHIAIDDLDGLQHEATDAAASGFRATACIHPKQVSVIRAAYRPQTDEIEWARAVLEAAASERGVFRFRGRMIDEPVLRHARSTISRAG</sequence>
<dbReference type="PATRIC" id="fig|273678.4.peg.3050"/>
<dbReference type="InterPro" id="IPR015813">
    <property type="entry name" value="Pyrv/PenolPyrv_kinase-like_dom"/>
</dbReference>
<evidence type="ECO:0000313" key="8">
    <source>
        <dbReference type="Proteomes" id="UP000033900"/>
    </source>
</evidence>
<evidence type="ECO:0000259" key="6">
    <source>
        <dbReference type="Pfam" id="PF03328"/>
    </source>
</evidence>
<dbReference type="EC" id="4.1.-.-" evidence="7"/>
<gene>
    <name evidence="7" type="primary">citE</name>
    <name evidence="7" type="ORF">RS84_03052</name>
</gene>
<dbReference type="InterPro" id="IPR040442">
    <property type="entry name" value="Pyrv_kinase-like_dom_sf"/>
</dbReference>
<organism evidence="7 8">
    <name type="scientific">Microbacterium hydrocarbonoxydans</name>
    <dbReference type="NCBI Taxonomy" id="273678"/>
    <lineage>
        <taxon>Bacteria</taxon>
        <taxon>Bacillati</taxon>
        <taxon>Actinomycetota</taxon>
        <taxon>Actinomycetes</taxon>
        <taxon>Micrococcales</taxon>
        <taxon>Microbacteriaceae</taxon>
        <taxon>Microbacterium</taxon>
    </lineage>
</organism>
<evidence type="ECO:0000256" key="5">
    <source>
        <dbReference type="PIRSR" id="PIRSR015582-2"/>
    </source>
</evidence>
<dbReference type="PIRSF" id="PIRSF015582">
    <property type="entry name" value="Cit_lyase_B"/>
    <property type="match status" value="1"/>
</dbReference>
<evidence type="ECO:0000256" key="1">
    <source>
        <dbReference type="ARBA" id="ARBA00001946"/>
    </source>
</evidence>
<dbReference type="SUPFAM" id="SSF51621">
    <property type="entry name" value="Phosphoenolpyruvate/pyruvate domain"/>
    <property type="match status" value="1"/>
</dbReference>
<feature type="binding site" evidence="5">
    <location>
        <position position="112"/>
    </location>
    <ligand>
        <name>Mg(2+)</name>
        <dbReference type="ChEBI" id="CHEBI:18420"/>
    </ligand>
</feature>
<dbReference type="Gene3D" id="3.20.20.60">
    <property type="entry name" value="Phosphoenolpyruvate-binding domains"/>
    <property type="match status" value="1"/>
</dbReference>
<dbReference type="AlphaFoldDB" id="A0A0M2HI88"/>
<evidence type="ECO:0000313" key="7">
    <source>
        <dbReference type="EMBL" id="KJL46419.1"/>
    </source>
</evidence>
<dbReference type="InterPro" id="IPR011206">
    <property type="entry name" value="Citrate_lyase_beta/mcl1/mcl2"/>
</dbReference>
<reference evidence="7 8" key="1">
    <citation type="submission" date="2015-02" db="EMBL/GenBank/DDBJ databases">
        <title>Draft genome sequences of ten Microbacterium spp. with emphasis on heavy metal contaminated environments.</title>
        <authorList>
            <person name="Corretto E."/>
        </authorList>
    </citation>
    <scope>NUCLEOTIDE SEQUENCE [LARGE SCALE GENOMIC DNA]</scope>
    <source>
        <strain evidence="7 8">SA35</strain>
    </source>
</reference>
<dbReference type="OrthoDB" id="5172636at2"/>
<keyword evidence="8" id="KW-1185">Reference proteome</keyword>
<feature type="binding site" evidence="4">
    <location>
        <position position="63"/>
    </location>
    <ligand>
        <name>substrate</name>
    </ligand>
</feature>
<evidence type="ECO:0000256" key="2">
    <source>
        <dbReference type="ARBA" id="ARBA00022723"/>
    </source>
</evidence>
<feature type="binding site" evidence="5">
    <location>
        <position position="138"/>
    </location>
    <ligand>
        <name>Mg(2+)</name>
        <dbReference type="ChEBI" id="CHEBI:18420"/>
    </ligand>
</feature>
<dbReference type="InterPro" id="IPR005000">
    <property type="entry name" value="Aldolase/citrate-lyase_domain"/>
</dbReference>
<keyword evidence="3 5" id="KW-0460">Magnesium</keyword>
<feature type="binding site" evidence="4">
    <location>
        <position position="112"/>
    </location>
    <ligand>
        <name>substrate</name>
    </ligand>
</feature>
<dbReference type="PANTHER" id="PTHR32308:SF10">
    <property type="entry name" value="CITRATE LYASE SUBUNIT BETA"/>
    <property type="match status" value="1"/>
</dbReference>
<evidence type="ECO:0000256" key="3">
    <source>
        <dbReference type="ARBA" id="ARBA00022842"/>
    </source>
</evidence>
<name>A0A0M2HI88_9MICO</name>
<dbReference type="STRING" id="273678.RS84_03052"/>
<dbReference type="PANTHER" id="PTHR32308">
    <property type="entry name" value="LYASE BETA SUBUNIT, PUTATIVE (AFU_ORTHOLOGUE AFUA_4G13030)-RELATED"/>
    <property type="match status" value="1"/>
</dbReference>
<dbReference type="GO" id="GO:0000287">
    <property type="term" value="F:magnesium ion binding"/>
    <property type="evidence" value="ECO:0007669"/>
    <property type="project" value="TreeGrafter"/>
</dbReference>
<keyword evidence="2 5" id="KW-0479">Metal-binding</keyword>
<accession>A0A0M2HI88</accession>
<protein>
    <submittedName>
        <fullName evidence="7">Citrate lyase subunit beta-like protein</fullName>
        <ecNumber evidence="7">4.1.-.-</ecNumber>
    </submittedName>
</protein>
<comment type="caution">
    <text evidence="7">The sequence shown here is derived from an EMBL/GenBank/DDBJ whole genome shotgun (WGS) entry which is preliminary data.</text>
</comment>
<dbReference type="GO" id="GO:0016829">
    <property type="term" value="F:lyase activity"/>
    <property type="evidence" value="ECO:0007669"/>
    <property type="project" value="UniProtKB-KW"/>
</dbReference>
<dbReference type="EMBL" id="JYJB01000010">
    <property type="protein sequence ID" value="KJL46419.1"/>
    <property type="molecule type" value="Genomic_DNA"/>
</dbReference>
<proteinExistence type="predicted"/>
<comment type="cofactor">
    <cofactor evidence="1">
        <name>Mg(2+)</name>
        <dbReference type="ChEBI" id="CHEBI:18420"/>
    </cofactor>
</comment>
<feature type="domain" description="HpcH/HpaI aldolase/citrate lyase" evidence="6">
    <location>
        <begin position="9"/>
        <end position="211"/>
    </location>
</feature>
<evidence type="ECO:0000256" key="4">
    <source>
        <dbReference type="PIRSR" id="PIRSR015582-1"/>
    </source>
</evidence>
<dbReference type="GO" id="GO:0006107">
    <property type="term" value="P:oxaloacetate metabolic process"/>
    <property type="evidence" value="ECO:0007669"/>
    <property type="project" value="TreeGrafter"/>
</dbReference>
<dbReference type="Proteomes" id="UP000033900">
    <property type="component" value="Unassembled WGS sequence"/>
</dbReference>
<dbReference type="RefSeq" id="WP_045258606.1">
    <property type="nucleotide sequence ID" value="NZ_JYJB01000010.1"/>
</dbReference>